<evidence type="ECO:0000256" key="1">
    <source>
        <dbReference type="ARBA" id="ARBA00010868"/>
    </source>
</evidence>
<dbReference type="InterPro" id="IPR039809">
    <property type="entry name" value="Chemokine_b/g/d"/>
</dbReference>
<dbReference type="Proteomes" id="UP000580825">
    <property type="component" value="Unassembled WGS sequence"/>
</dbReference>
<sequence length="78" mass="8803">SLCSSVASHWACLSVLTDIPTCCFTYISRPVPRRIITSAYRTSETCLQPAVVLVTRKGRKLCANPKEVWVQKFMKDLK</sequence>
<protein>
    <submittedName>
        <fullName evidence="6">CCL3 protein</fullName>
    </submittedName>
</protein>
<evidence type="ECO:0000259" key="5">
    <source>
        <dbReference type="SMART" id="SM00199"/>
    </source>
</evidence>
<dbReference type="CDD" id="cd00272">
    <property type="entry name" value="Chemokine_CC"/>
    <property type="match status" value="1"/>
</dbReference>
<gene>
    <name evidence="6" type="primary">Ccl3_0</name>
    <name evidence="6" type="ORF">SCYSUP_R11426</name>
</gene>
<evidence type="ECO:0000256" key="4">
    <source>
        <dbReference type="ARBA" id="ARBA00022729"/>
    </source>
</evidence>
<evidence type="ECO:0000313" key="7">
    <source>
        <dbReference type="Proteomes" id="UP000580825"/>
    </source>
</evidence>
<dbReference type="SMART" id="SM00199">
    <property type="entry name" value="SCY"/>
    <property type="match status" value="1"/>
</dbReference>
<dbReference type="GO" id="GO:0048245">
    <property type="term" value="P:eosinophil chemotaxis"/>
    <property type="evidence" value="ECO:0007669"/>
    <property type="project" value="TreeGrafter"/>
</dbReference>
<feature type="non-terminal residue" evidence="6">
    <location>
        <position position="1"/>
    </location>
</feature>
<reference evidence="6 7" key="1">
    <citation type="submission" date="2019-09" db="EMBL/GenBank/DDBJ databases">
        <title>Bird 10,000 Genomes (B10K) Project - Family phase.</title>
        <authorList>
            <person name="Zhang G."/>
        </authorList>
    </citation>
    <scope>NUCLEOTIDE SEQUENCE [LARGE SCALE GENOMIC DNA]</scope>
    <source>
        <strain evidence="6">B10K-DU-002-46</strain>
        <tissue evidence="6">Muscle</tissue>
    </source>
</reference>
<keyword evidence="2" id="KW-0145">Chemotaxis</keyword>
<dbReference type="FunFam" id="2.40.50.40:FF:000002">
    <property type="entry name" value="C-C motif chemokine"/>
    <property type="match status" value="1"/>
</dbReference>
<proteinExistence type="inferred from homology"/>
<keyword evidence="7" id="KW-1185">Reference proteome</keyword>
<dbReference type="InterPro" id="IPR036048">
    <property type="entry name" value="Interleukin_8-like_sf"/>
</dbReference>
<dbReference type="GO" id="GO:0006954">
    <property type="term" value="P:inflammatory response"/>
    <property type="evidence" value="ECO:0007669"/>
    <property type="project" value="TreeGrafter"/>
</dbReference>
<feature type="domain" description="Chemokine interleukin-8-like" evidence="5">
    <location>
        <begin position="19"/>
        <end position="77"/>
    </location>
</feature>
<evidence type="ECO:0000256" key="3">
    <source>
        <dbReference type="ARBA" id="ARBA00022514"/>
    </source>
</evidence>
<dbReference type="InterPro" id="IPR001811">
    <property type="entry name" value="Chemokine_IL8-like_dom"/>
</dbReference>
<dbReference type="PANTHER" id="PTHR12015:SF103">
    <property type="entry name" value="C-C MOTIF CHEMOKINE 4-RELATED"/>
    <property type="match status" value="1"/>
</dbReference>
<evidence type="ECO:0000313" key="6">
    <source>
        <dbReference type="EMBL" id="NXP17336.1"/>
    </source>
</evidence>
<dbReference type="GO" id="GO:0008009">
    <property type="term" value="F:chemokine activity"/>
    <property type="evidence" value="ECO:0007669"/>
    <property type="project" value="InterPro"/>
</dbReference>
<comment type="caution">
    <text evidence="6">The sequence shown here is derived from an EMBL/GenBank/DDBJ whole genome shotgun (WGS) entry which is preliminary data.</text>
</comment>
<comment type="similarity">
    <text evidence="1">Belongs to the intercrine beta (chemokine CC) family.</text>
</comment>
<keyword evidence="3" id="KW-0202">Cytokine</keyword>
<dbReference type="GO" id="GO:0061844">
    <property type="term" value="P:antimicrobial humoral immune response mediated by antimicrobial peptide"/>
    <property type="evidence" value="ECO:0007669"/>
    <property type="project" value="TreeGrafter"/>
</dbReference>
<dbReference type="EMBL" id="VXBX01000807">
    <property type="protein sequence ID" value="NXP17336.1"/>
    <property type="molecule type" value="Genomic_DNA"/>
</dbReference>
<evidence type="ECO:0000256" key="2">
    <source>
        <dbReference type="ARBA" id="ARBA00022500"/>
    </source>
</evidence>
<dbReference type="GO" id="GO:0048020">
    <property type="term" value="F:CCR chemokine receptor binding"/>
    <property type="evidence" value="ECO:0007669"/>
    <property type="project" value="TreeGrafter"/>
</dbReference>
<dbReference type="Gene3D" id="2.40.50.40">
    <property type="match status" value="1"/>
</dbReference>
<dbReference type="PANTHER" id="PTHR12015">
    <property type="entry name" value="SMALL INDUCIBLE CYTOKINE A"/>
    <property type="match status" value="1"/>
</dbReference>
<dbReference type="GO" id="GO:0070098">
    <property type="term" value="P:chemokine-mediated signaling pathway"/>
    <property type="evidence" value="ECO:0007669"/>
    <property type="project" value="TreeGrafter"/>
</dbReference>
<keyword evidence="4" id="KW-0732">Signal</keyword>
<dbReference type="GO" id="GO:0030335">
    <property type="term" value="P:positive regulation of cell migration"/>
    <property type="evidence" value="ECO:0007669"/>
    <property type="project" value="TreeGrafter"/>
</dbReference>
<dbReference type="AlphaFoldDB" id="A0A7L1Y3Y8"/>
<dbReference type="GO" id="GO:0005615">
    <property type="term" value="C:extracellular space"/>
    <property type="evidence" value="ECO:0007669"/>
    <property type="project" value="UniProtKB-KW"/>
</dbReference>
<dbReference type="Pfam" id="PF00048">
    <property type="entry name" value="IL8"/>
    <property type="match status" value="1"/>
</dbReference>
<dbReference type="SUPFAM" id="SSF54117">
    <property type="entry name" value="Interleukin 8-like chemokines"/>
    <property type="match status" value="1"/>
</dbReference>
<organism evidence="6 7">
    <name type="scientific">Scytalopus superciliaris</name>
    <dbReference type="NCBI Taxonomy" id="312124"/>
    <lineage>
        <taxon>Eukaryota</taxon>
        <taxon>Metazoa</taxon>
        <taxon>Chordata</taxon>
        <taxon>Craniata</taxon>
        <taxon>Vertebrata</taxon>
        <taxon>Euteleostomi</taxon>
        <taxon>Archelosauria</taxon>
        <taxon>Archosauria</taxon>
        <taxon>Dinosauria</taxon>
        <taxon>Saurischia</taxon>
        <taxon>Theropoda</taxon>
        <taxon>Coelurosauria</taxon>
        <taxon>Aves</taxon>
        <taxon>Neognathae</taxon>
        <taxon>Neoaves</taxon>
        <taxon>Telluraves</taxon>
        <taxon>Australaves</taxon>
        <taxon>Passeriformes</taxon>
        <taxon>Rhinocryptidae</taxon>
        <taxon>Scytalopus</taxon>
    </lineage>
</organism>
<name>A0A7L1Y3Y8_9PASS</name>
<accession>A0A7L1Y3Y8</accession>
<feature type="non-terminal residue" evidence="6">
    <location>
        <position position="78"/>
    </location>
</feature>